<dbReference type="EMBL" id="BLAL01000318">
    <property type="protein sequence ID" value="GET02948.1"/>
    <property type="molecule type" value="Genomic_DNA"/>
</dbReference>
<protein>
    <submittedName>
        <fullName evidence="1">Uncharacterized protein</fullName>
    </submittedName>
</protein>
<evidence type="ECO:0000313" key="3">
    <source>
        <dbReference type="EMBL" id="GET00762.1"/>
    </source>
</evidence>
<dbReference type="EMBL" id="BLAL01000291">
    <property type="protein sequence ID" value="GET00762.1"/>
    <property type="molecule type" value="Genomic_DNA"/>
</dbReference>
<reference evidence="2" key="2">
    <citation type="submission" date="2019-10" db="EMBL/GenBank/DDBJ databases">
        <title>Conservation and host-specific expression of non-tandemly repeated heterogenous ribosome RNA gene in arbuscular mycorrhizal fungi.</title>
        <authorList>
            <person name="Maeda T."/>
            <person name="Kobayashi Y."/>
            <person name="Nakagawa T."/>
            <person name="Ezawa T."/>
            <person name="Yamaguchi K."/>
            <person name="Bino T."/>
            <person name="Nishimoto Y."/>
            <person name="Shigenobu S."/>
            <person name="Kawaguchi M."/>
        </authorList>
    </citation>
    <scope>NUCLEOTIDE SEQUENCE</scope>
    <source>
        <strain evidence="2">HR1</strain>
    </source>
</reference>
<sequence>MSTQNQLADTKPTYQEIEQALINVVKAGIYYRRPKEGKFMQSYKERIKKLRQAEEPQEYVLKLAMTIFPNKDKYDKIMDDYKSWYGQDPKILNSIIELYKLYHKLAKDYFVTEDKVNKETEDFLSSL</sequence>
<reference evidence="1 5" key="1">
    <citation type="submission" date="2017-11" db="EMBL/GenBank/DDBJ databases">
        <title>The genome of Rhizophagus clarus HR1 reveals common genetic basis of auxotrophy among arbuscular mycorrhizal fungi.</title>
        <authorList>
            <person name="Kobayashi Y."/>
        </authorList>
    </citation>
    <scope>NUCLEOTIDE SEQUENCE [LARGE SCALE GENOMIC DNA]</scope>
    <source>
        <strain evidence="1 5">HR1</strain>
    </source>
</reference>
<dbReference type="EMBL" id="BLAL01000012">
    <property type="protein sequence ID" value="GES74792.1"/>
    <property type="molecule type" value="Genomic_DNA"/>
</dbReference>
<keyword evidence="5" id="KW-1185">Reference proteome</keyword>
<evidence type="ECO:0000313" key="1">
    <source>
        <dbReference type="EMBL" id="GBB91342.1"/>
    </source>
</evidence>
<accession>A0A2Z6QRU4</accession>
<organism evidence="1 5">
    <name type="scientific">Rhizophagus clarus</name>
    <dbReference type="NCBI Taxonomy" id="94130"/>
    <lineage>
        <taxon>Eukaryota</taxon>
        <taxon>Fungi</taxon>
        <taxon>Fungi incertae sedis</taxon>
        <taxon>Mucoromycota</taxon>
        <taxon>Glomeromycotina</taxon>
        <taxon>Glomeromycetes</taxon>
        <taxon>Glomerales</taxon>
        <taxon>Glomeraceae</taxon>
        <taxon>Rhizophagus</taxon>
    </lineage>
</organism>
<comment type="caution">
    <text evidence="1">The sequence shown here is derived from an EMBL/GenBank/DDBJ whole genome shotgun (WGS) entry which is preliminary data.</text>
</comment>
<dbReference type="AlphaFoldDB" id="A0A2Z6QRU4"/>
<gene>
    <name evidence="2" type="ORF">RCL2_000225700</name>
    <name evidence="3" type="ORF">RCL2_002720600</name>
    <name evidence="4" type="ORF">RCL2_002930500</name>
    <name evidence="1" type="ORF">RclHR1_18580004</name>
</gene>
<dbReference type="EMBL" id="BEXD01000955">
    <property type="protein sequence ID" value="GBB91342.1"/>
    <property type="molecule type" value="Genomic_DNA"/>
</dbReference>
<dbReference type="Proteomes" id="UP000615446">
    <property type="component" value="Unassembled WGS sequence"/>
</dbReference>
<evidence type="ECO:0000313" key="4">
    <source>
        <dbReference type="EMBL" id="GET02948.1"/>
    </source>
</evidence>
<name>A0A2Z6QRU4_9GLOM</name>
<evidence type="ECO:0000313" key="2">
    <source>
        <dbReference type="EMBL" id="GES74792.1"/>
    </source>
</evidence>
<evidence type="ECO:0000313" key="5">
    <source>
        <dbReference type="Proteomes" id="UP000247702"/>
    </source>
</evidence>
<proteinExistence type="predicted"/>
<dbReference type="Proteomes" id="UP000247702">
    <property type="component" value="Unassembled WGS sequence"/>
</dbReference>